<dbReference type="STRING" id="568872.GA0070624_2868"/>
<keyword evidence="2" id="KW-1185">Reference proteome</keyword>
<organism evidence="1 2">
    <name type="scientific">Micromonospora rhizosphaerae</name>
    <dbReference type="NCBI Taxonomy" id="568872"/>
    <lineage>
        <taxon>Bacteria</taxon>
        <taxon>Bacillati</taxon>
        <taxon>Actinomycetota</taxon>
        <taxon>Actinomycetes</taxon>
        <taxon>Micromonosporales</taxon>
        <taxon>Micromonosporaceae</taxon>
        <taxon>Micromonospora</taxon>
    </lineage>
</organism>
<proteinExistence type="predicted"/>
<accession>A0A1C6S443</accession>
<gene>
    <name evidence="1" type="ORF">GA0070624_2868</name>
</gene>
<evidence type="ECO:0000313" key="1">
    <source>
        <dbReference type="EMBL" id="SCL24157.1"/>
    </source>
</evidence>
<sequence length="89" mass="9299">MVSGTSDALRRIAGFLDGIPELPDHLVTVHSDGGRIGVLFGAGPEEQVRVDAVRRVLAALGATADQHDFEYGGTGTLGPYTVEVCTGFD</sequence>
<dbReference type="AlphaFoldDB" id="A0A1C6S443"/>
<dbReference type="EMBL" id="FMHV01000002">
    <property type="protein sequence ID" value="SCL24157.1"/>
    <property type="molecule type" value="Genomic_DNA"/>
</dbReference>
<dbReference type="Proteomes" id="UP000199413">
    <property type="component" value="Unassembled WGS sequence"/>
</dbReference>
<name>A0A1C6S443_9ACTN</name>
<protein>
    <submittedName>
        <fullName evidence="1">Uncharacterized protein</fullName>
    </submittedName>
</protein>
<evidence type="ECO:0000313" key="2">
    <source>
        <dbReference type="Proteomes" id="UP000199413"/>
    </source>
</evidence>
<reference evidence="2" key="1">
    <citation type="submission" date="2016-06" db="EMBL/GenBank/DDBJ databases">
        <authorList>
            <person name="Varghese N."/>
            <person name="Submissions Spin"/>
        </authorList>
    </citation>
    <scope>NUCLEOTIDE SEQUENCE [LARGE SCALE GENOMIC DNA]</scope>
    <source>
        <strain evidence="2">DSM 45431</strain>
    </source>
</reference>